<protein>
    <submittedName>
        <fullName evidence="2">Uncharacterized protein</fullName>
    </submittedName>
</protein>
<feature type="region of interest" description="Disordered" evidence="1">
    <location>
        <begin position="126"/>
        <end position="146"/>
    </location>
</feature>
<accession>A0A9P8RP54</accession>
<evidence type="ECO:0000313" key="3">
    <source>
        <dbReference type="Proteomes" id="UP000750711"/>
    </source>
</evidence>
<evidence type="ECO:0000256" key="1">
    <source>
        <dbReference type="SAM" id="MobiDB-lite"/>
    </source>
</evidence>
<proteinExistence type="predicted"/>
<dbReference type="Proteomes" id="UP000750711">
    <property type="component" value="Unassembled WGS sequence"/>
</dbReference>
<organism evidence="2 3">
    <name type="scientific">Trichoglossum hirsutum</name>
    <dbReference type="NCBI Taxonomy" id="265104"/>
    <lineage>
        <taxon>Eukaryota</taxon>
        <taxon>Fungi</taxon>
        <taxon>Dikarya</taxon>
        <taxon>Ascomycota</taxon>
        <taxon>Pezizomycotina</taxon>
        <taxon>Geoglossomycetes</taxon>
        <taxon>Geoglossales</taxon>
        <taxon>Geoglossaceae</taxon>
        <taxon>Trichoglossum</taxon>
    </lineage>
</organism>
<evidence type="ECO:0000313" key="2">
    <source>
        <dbReference type="EMBL" id="KAH0558991.1"/>
    </source>
</evidence>
<gene>
    <name evidence="2" type="ORF">GP486_004397</name>
</gene>
<reference evidence="2" key="1">
    <citation type="submission" date="2021-03" db="EMBL/GenBank/DDBJ databases">
        <title>Comparative genomics and phylogenomic investigation of the class Geoglossomycetes provide insights into ecological specialization and systematics.</title>
        <authorList>
            <person name="Melie T."/>
            <person name="Pirro S."/>
            <person name="Miller A.N."/>
            <person name="Quandt A."/>
        </authorList>
    </citation>
    <scope>NUCLEOTIDE SEQUENCE</scope>
    <source>
        <strain evidence="2">CAQ_001_2017</strain>
    </source>
</reference>
<name>A0A9P8RP54_9PEZI</name>
<dbReference type="EMBL" id="JAGHQM010000686">
    <property type="protein sequence ID" value="KAH0558991.1"/>
    <property type="molecule type" value="Genomic_DNA"/>
</dbReference>
<dbReference type="AlphaFoldDB" id="A0A9P8RP54"/>
<keyword evidence="3" id="KW-1185">Reference proteome</keyword>
<comment type="caution">
    <text evidence="2">The sequence shown here is derived from an EMBL/GenBank/DDBJ whole genome shotgun (WGS) entry which is preliminary data.</text>
</comment>
<feature type="region of interest" description="Disordered" evidence="1">
    <location>
        <begin position="178"/>
        <end position="202"/>
    </location>
</feature>
<feature type="non-terminal residue" evidence="2">
    <location>
        <position position="1"/>
    </location>
</feature>
<sequence>HRARVPSRAEVLLRADDAGALERGTLRSGGEIRRVPDRLPVAAAVPVVVVYARARVSQLLADRFVRDAHDVVESRLLIGESVGILYPVYNLVNAELAPRPAAIEIAWRERHPADVTVFVGRPVDDVGSGEDMAGPNDRARAGGAGNLDFARQRPGEIRVLEDISVVGFEDGGGRIGAIPGPVSHGRSFPGRSGFGLESGSLA</sequence>